<comment type="similarity">
    <text evidence="1 6">Belongs to the peptidase S46 family.</text>
</comment>
<feature type="chain" id="PRO_5044964864" description="Dipeptidyl-peptidase" evidence="6">
    <location>
        <begin position="20"/>
        <end position="685"/>
    </location>
</feature>
<dbReference type="InterPro" id="IPR019500">
    <property type="entry name" value="Pep_S46"/>
</dbReference>
<protein>
    <recommendedName>
        <fullName evidence="6">Dipeptidyl-peptidase</fullName>
        <ecNumber evidence="6">3.4.14.-</ecNumber>
    </recommendedName>
</protein>
<dbReference type="EC" id="3.4.14.-" evidence="6"/>
<proteinExistence type="inferred from homology"/>
<dbReference type="Proteomes" id="UP001165653">
    <property type="component" value="Unassembled WGS sequence"/>
</dbReference>
<dbReference type="PANTHER" id="PTHR38469">
    <property type="entry name" value="PERIPLASMIC PEPTIDASE SUBFAMILY S1B"/>
    <property type="match status" value="1"/>
</dbReference>
<evidence type="ECO:0000256" key="4">
    <source>
        <dbReference type="ARBA" id="ARBA00022729"/>
    </source>
</evidence>
<keyword evidence="6" id="KW-0720">Serine protease</keyword>
<dbReference type="Gene3D" id="2.40.10.10">
    <property type="entry name" value="Trypsin-like serine proteases"/>
    <property type="match status" value="1"/>
</dbReference>
<comment type="function">
    <text evidence="6">Catalyzes the removal of dipeptides from the N-terminus of oligopeptides.</text>
</comment>
<dbReference type="PANTHER" id="PTHR38469:SF1">
    <property type="entry name" value="PERIPLASMIC PEPTIDASE SUBFAMILY S1B"/>
    <property type="match status" value="1"/>
</dbReference>
<keyword evidence="3 6" id="KW-0645">Protease</keyword>
<keyword evidence="8" id="KW-1185">Reference proteome</keyword>
<sequence length="685" mass="75636">MRKRHLVTALLTLPTLVLADEGMWLFTKPPVEKVKAAYGFEITPAWLEHLQKSAVRFGTGGSGSFVSPNGLILTNHHVGSGMIEKLSTQERDLRALGFYAATLEEELRCPDLELNVLMSIEDVTARVRAAVKDDMSADEAKLARTAVIGQIEKESLDATGFRSDVVKLYQGGAYHLYRYQRYTDVRLVFAPDEQAAAFGRDPDNFEFPRFCLDMCFFRAYEDGQPVKSEHFLKWNAQGAEEGELVFVAGHPGRTNRLATHAELEDMRDHGMSGKLEQIYRSEALLEAWASRDRENRRRATGAITGIRNGRKAVLAGLDGLLDPEFMAAKLESEQKLRDAFRAKPEWQGADEAFQEISAALKSGEPRELRARMLEGGEAFATGFFGIARTLVRAADEYPKENSRRLREFQEAGRISLELDLFSNEPIYRDMETLKLANSLMVLCAKLGANNDLVEKIMAGKAPQERAAELIAGTKLDDVSVRKSLYEGGKAAIDASSDPMILLAKLVDGPARVERDHLEEEAEILLQAHEKIATARFAIEGDSTYPDATFSLRLAYGVVKGYQESGANVPWATTLGGLFERSELQGNVEPFDLPQPWKAAQDKINRKAEFNFICTADITGGNSGSPVVNKAGELVGLIFDSNAPGLKLGYGYKEGNGRAVSVHSAGMLEALDTIYGAKRVLEELEK</sequence>
<keyword evidence="5 6" id="KW-0378">Hydrolase</keyword>
<organism evidence="7 8">
    <name type="scientific">Luteolibacter rhizosphaerae</name>
    <dbReference type="NCBI Taxonomy" id="2989719"/>
    <lineage>
        <taxon>Bacteria</taxon>
        <taxon>Pseudomonadati</taxon>
        <taxon>Verrucomicrobiota</taxon>
        <taxon>Verrucomicrobiia</taxon>
        <taxon>Verrucomicrobiales</taxon>
        <taxon>Verrucomicrobiaceae</taxon>
        <taxon>Luteolibacter</taxon>
    </lineage>
</organism>
<evidence type="ECO:0000256" key="5">
    <source>
        <dbReference type="ARBA" id="ARBA00022801"/>
    </source>
</evidence>
<reference evidence="7" key="1">
    <citation type="submission" date="2022-10" db="EMBL/GenBank/DDBJ databases">
        <title>Luteolibacter sp. GHJ8, whole genome shotgun sequencing project.</title>
        <authorList>
            <person name="Zhao G."/>
            <person name="Shen L."/>
        </authorList>
    </citation>
    <scope>NUCLEOTIDE SEQUENCE</scope>
    <source>
        <strain evidence="7">GHJ8</strain>
    </source>
</reference>
<dbReference type="InterPro" id="IPR043504">
    <property type="entry name" value="Peptidase_S1_PA_chymotrypsin"/>
</dbReference>
<feature type="signal peptide" evidence="6">
    <location>
        <begin position="1"/>
        <end position="19"/>
    </location>
</feature>
<evidence type="ECO:0000313" key="7">
    <source>
        <dbReference type="EMBL" id="MCW1913366.1"/>
    </source>
</evidence>
<dbReference type="InterPro" id="IPR009003">
    <property type="entry name" value="Peptidase_S1_PA"/>
</dbReference>
<evidence type="ECO:0000256" key="1">
    <source>
        <dbReference type="ARBA" id="ARBA00010491"/>
    </source>
</evidence>
<name>A0ABT3G1H8_9BACT</name>
<dbReference type="EMBL" id="JAPDDR010000003">
    <property type="protein sequence ID" value="MCW1913366.1"/>
    <property type="molecule type" value="Genomic_DNA"/>
</dbReference>
<accession>A0ABT3G1H8</accession>
<evidence type="ECO:0000256" key="6">
    <source>
        <dbReference type="RuleBase" id="RU366067"/>
    </source>
</evidence>
<comment type="caution">
    <text evidence="7">The sequence shown here is derived from an EMBL/GenBank/DDBJ whole genome shotgun (WGS) entry which is preliminary data.</text>
</comment>
<dbReference type="Pfam" id="PF10459">
    <property type="entry name" value="Peptidase_S46"/>
    <property type="match status" value="1"/>
</dbReference>
<gene>
    <name evidence="7" type="ORF">OJ996_07270</name>
</gene>
<evidence type="ECO:0000313" key="8">
    <source>
        <dbReference type="Proteomes" id="UP001165653"/>
    </source>
</evidence>
<evidence type="ECO:0000256" key="2">
    <source>
        <dbReference type="ARBA" id="ARBA00022438"/>
    </source>
</evidence>
<dbReference type="RefSeq" id="WP_264512745.1">
    <property type="nucleotide sequence ID" value="NZ_JAPDDR010000003.1"/>
</dbReference>
<evidence type="ECO:0000256" key="3">
    <source>
        <dbReference type="ARBA" id="ARBA00022670"/>
    </source>
</evidence>
<keyword evidence="4 6" id="KW-0732">Signal</keyword>
<dbReference type="SUPFAM" id="SSF50494">
    <property type="entry name" value="Trypsin-like serine proteases"/>
    <property type="match status" value="1"/>
</dbReference>
<keyword evidence="2 6" id="KW-0031">Aminopeptidase</keyword>